<dbReference type="Gene3D" id="3.90.870.20">
    <property type="entry name" value="Carbamoyltransferase, C-terminal domain"/>
    <property type="match status" value="1"/>
</dbReference>
<accession>A0A0G0K8C5</accession>
<dbReference type="Pfam" id="PF02543">
    <property type="entry name" value="Carbam_trans_N"/>
    <property type="match status" value="1"/>
</dbReference>
<feature type="domain" description="Carbamoyltransferase" evidence="2">
    <location>
        <begin position="16"/>
        <end position="358"/>
    </location>
</feature>
<evidence type="ECO:0000313" key="4">
    <source>
        <dbReference type="EMBL" id="KKQ71695.1"/>
    </source>
</evidence>
<comment type="similarity">
    <text evidence="1">Belongs to the NodU/CmcH family.</text>
</comment>
<evidence type="ECO:0000259" key="2">
    <source>
        <dbReference type="Pfam" id="PF02543"/>
    </source>
</evidence>
<dbReference type="AlphaFoldDB" id="A0A0G0K8C5"/>
<dbReference type="PATRIC" id="fig|1618490.4.peg.27"/>
<dbReference type="EMBL" id="LBUT01000001">
    <property type="protein sequence ID" value="KKQ71695.1"/>
    <property type="molecule type" value="Genomic_DNA"/>
</dbReference>
<dbReference type="InterPro" id="IPR031730">
    <property type="entry name" value="Carbam_trans_C"/>
</dbReference>
<evidence type="ECO:0000259" key="3">
    <source>
        <dbReference type="Pfam" id="PF16861"/>
    </source>
</evidence>
<dbReference type="InterPro" id="IPR003696">
    <property type="entry name" value="Carbtransf_dom"/>
</dbReference>
<dbReference type="PANTHER" id="PTHR34847">
    <property type="entry name" value="NODULATION PROTEIN U"/>
    <property type="match status" value="1"/>
</dbReference>
<name>A0A0G0K8C5_9BACT</name>
<organism evidence="4 5">
    <name type="scientific">Candidatus Shapirobacteria bacterium GW2011_GWE2_38_30</name>
    <dbReference type="NCBI Taxonomy" id="1618490"/>
    <lineage>
        <taxon>Bacteria</taxon>
        <taxon>Candidatus Shapironibacteriota</taxon>
    </lineage>
</organism>
<protein>
    <recommendedName>
        <fullName evidence="6">Carbamoyl transferase</fullName>
    </recommendedName>
</protein>
<gene>
    <name evidence="4" type="ORF">US90_C0001G0025</name>
</gene>
<comment type="caution">
    <text evidence="4">The sequence shown here is derived from an EMBL/GenBank/DDBJ whole genome shotgun (WGS) entry which is preliminary data.</text>
</comment>
<dbReference type="InterPro" id="IPR043129">
    <property type="entry name" value="ATPase_NBD"/>
</dbReference>
<dbReference type="InterPro" id="IPR051338">
    <property type="entry name" value="NodU/CmcH_Carbamoyltrnsfr"/>
</dbReference>
<dbReference type="STRING" id="1618490.US90_C0001G0025"/>
<evidence type="ECO:0008006" key="6">
    <source>
        <dbReference type="Google" id="ProtNLM"/>
    </source>
</evidence>
<dbReference type="PANTHER" id="PTHR34847:SF1">
    <property type="entry name" value="NODULATION PROTEIN U"/>
    <property type="match status" value="1"/>
</dbReference>
<sequence length="577" mass="65590">MFFEIQLNMKNNKIVILGLNGWFERGHDASACLIIGSEIIAFAEEERFTRRRYSFDSMPLLSTAYCLDEADINVDNIDLIVYGWDLPLEYSLRGRDLPDFKKYIISSIFPKPLYRYQKIPKIKFLNHHLAHAASSYRLSGFDNASILVLDGQGENASGTLAYAKNGKIKLICKIPISYSLGYMMEAACKFIGLKTFDAGKLMGLAGHGKKGKVFDNFIFNKLTYSLKDFPKDIDLLKDSLDEQEKIINAWIKYFESKFNFKKNKVVKFNSLKGNLNTEIQFDQSQKDFAYSVQLTLEKAVIHLAKSLINFTGCKDLVIAGGIGLNCTTNGILISQKIVDDLYISPAANDAGVSMGAALEMVYKIKESKFNRLDHIFLGPKFSDIEIKKVLDKQKIYYIKVKNIEKLAAKFLSEGKIVAWFQGRMEGGPRALGNRSILANPKIGSMHYVVNEIKSRENWRPLAPSILEDYRKDYFEKSSFSPFMLQNHKVYINKAKEVPAVVHTDLTSRYQSVTKKANKKYYQLIKEFYKITKTPIILNTSFNIAGEPIVCTPDQAIRSFYSSAIDCLAIGNYWITKK</sequence>
<dbReference type="Gene3D" id="3.30.420.40">
    <property type="match status" value="2"/>
</dbReference>
<dbReference type="Proteomes" id="UP000034406">
    <property type="component" value="Unassembled WGS sequence"/>
</dbReference>
<evidence type="ECO:0000313" key="5">
    <source>
        <dbReference type="Proteomes" id="UP000034406"/>
    </source>
</evidence>
<dbReference type="GO" id="GO:0003824">
    <property type="term" value="F:catalytic activity"/>
    <property type="evidence" value="ECO:0007669"/>
    <property type="project" value="InterPro"/>
</dbReference>
<evidence type="ECO:0000256" key="1">
    <source>
        <dbReference type="ARBA" id="ARBA00006129"/>
    </source>
</evidence>
<dbReference type="SUPFAM" id="SSF53067">
    <property type="entry name" value="Actin-like ATPase domain"/>
    <property type="match status" value="1"/>
</dbReference>
<dbReference type="InterPro" id="IPR038152">
    <property type="entry name" value="Carbam_trans_C_sf"/>
</dbReference>
<reference evidence="4 5" key="1">
    <citation type="journal article" date="2015" name="Nature">
        <title>rRNA introns, odd ribosomes, and small enigmatic genomes across a large radiation of phyla.</title>
        <authorList>
            <person name="Brown C.T."/>
            <person name="Hug L.A."/>
            <person name="Thomas B.C."/>
            <person name="Sharon I."/>
            <person name="Castelle C.J."/>
            <person name="Singh A."/>
            <person name="Wilkins M.J."/>
            <person name="Williams K.H."/>
            <person name="Banfield J.F."/>
        </authorList>
    </citation>
    <scope>NUCLEOTIDE SEQUENCE [LARGE SCALE GENOMIC DNA]</scope>
</reference>
<feature type="domain" description="Carbamoyltransferase C-terminal" evidence="3">
    <location>
        <begin position="408"/>
        <end position="576"/>
    </location>
</feature>
<proteinExistence type="inferred from homology"/>
<dbReference type="CDD" id="cd24098">
    <property type="entry name" value="ASKHA_NBD_TobZ_N"/>
    <property type="match status" value="1"/>
</dbReference>
<dbReference type="Pfam" id="PF16861">
    <property type="entry name" value="Carbam_trans_C"/>
    <property type="match status" value="1"/>
</dbReference>